<evidence type="ECO:0000256" key="3">
    <source>
        <dbReference type="ARBA" id="ARBA00022821"/>
    </source>
</evidence>
<dbReference type="Gene3D" id="1.10.8.430">
    <property type="entry name" value="Helical domain of apoptotic protease-activating factors"/>
    <property type="match status" value="1"/>
</dbReference>
<evidence type="ECO:0000256" key="2">
    <source>
        <dbReference type="ARBA" id="ARBA00022741"/>
    </source>
</evidence>
<dbReference type="InterPro" id="IPR042197">
    <property type="entry name" value="Apaf_helical"/>
</dbReference>
<evidence type="ECO:0000256" key="5">
    <source>
        <dbReference type="SAM" id="Coils"/>
    </source>
</evidence>
<protein>
    <submittedName>
        <fullName evidence="10">Uncharacterized protein</fullName>
    </submittedName>
</protein>
<dbReference type="Gene3D" id="3.40.50.300">
    <property type="entry name" value="P-loop containing nucleotide triphosphate hydrolases"/>
    <property type="match status" value="1"/>
</dbReference>
<feature type="coiled-coil region" evidence="5">
    <location>
        <begin position="35"/>
        <end position="86"/>
    </location>
</feature>
<dbReference type="Gene3D" id="1.20.5.4130">
    <property type="match status" value="1"/>
</dbReference>
<dbReference type="PANTHER" id="PTHR36766">
    <property type="entry name" value="PLANT BROAD-SPECTRUM MILDEW RESISTANCE PROTEIN RPW8"/>
    <property type="match status" value="1"/>
</dbReference>
<evidence type="ECO:0000259" key="9">
    <source>
        <dbReference type="Pfam" id="PF23598"/>
    </source>
</evidence>
<dbReference type="Pfam" id="PF00931">
    <property type="entry name" value="NB-ARC"/>
    <property type="match status" value="1"/>
</dbReference>
<dbReference type="InterPro" id="IPR058922">
    <property type="entry name" value="WHD_DRP"/>
</dbReference>
<dbReference type="Pfam" id="PF18052">
    <property type="entry name" value="Rx_N"/>
    <property type="match status" value="1"/>
</dbReference>
<dbReference type="Gene3D" id="1.10.10.10">
    <property type="entry name" value="Winged helix-like DNA-binding domain superfamily/Winged helix DNA-binding domain"/>
    <property type="match status" value="1"/>
</dbReference>
<keyword evidence="4" id="KW-0067">ATP-binding</keyword>
<dbReference type="GO" id="GO:0005524">
    <property type="term" value="F:ATP binding"/>
    <property type="evidence" value="ECO:0007669"/>
    <property type="project" value="UniProtKB-KW"/>
</dbReference>
<evidence type="ECO:0000259" key="6">
    <source>
        <dbReference type="Pfam" id="PF00931"/>
    </source>
</evidence>
<keyword evidence="5" id="KW-0175">Coiled coil</keyword>
<dbReference type="EMBL" id="BPVZ01000121">
    <property type="protein sequence ID" value="GKV37324.1"/>
    <property type="molecule type" value="Genomic_DNA"/>
</dbReference>
<feature type="domain" description="Disease resistance protein winged helix" evidence="8">
    <location>
        <begin position="441"/>
        <end position="511"/>
    </location>
</feature>
<dbReference type="GO" id="GO:0051707">
    <property type="term" value="P:response to other organism"/>
    <property type="evidence" value="ECO:0007669"/>
    <property type="project" value="UniProtKB-ARBA"/>
</dbReference>
<dbReference type="InterPro" id="IPR038005">
    <property type="entry name" value="RX-like_CC"/>
</dbReference>
<dbReference type="CDD" id="cd14798">
    <property type="entry name" value="RX-CC_like"/>
    <property type="match status" value="1"/>
</dbReference>
<keyword evidence="3" id="KW-0611">Plant defense</keyword>
<keyword evidence="2" id="KW-0547">Nucleotide-binding</keyword>
<dbReference type="InterPro" id="IPR055414">
    <property type="entry name" value="LRR_R13L4/SHOC2-like"/>
</dbReference>
<evidence type="ECO:0000256" key="4">
    <source>
        <dbReference type="ARBA" id="ARBA00022840"/>
    </source>
</evidence>
<proteinExistence type="predicted"/>
<sequence>MAEALVSTLLQQITTIICEGALEEVRLLKGVKQDLRKLKLNLTSIKALLEDADQKQISDKTIQLWLDRLQEESLDMEDALDEWRTVLLYRPTNGAENASFLQRKVCLFLRCFSFRRVYSYHGIARNIKEINERLDEIANDRVRYQLTDTPSRLPKRKESTSFIDGSNFVGRDEVKKEIIGHLLCGTSKEGESCQTISMVGLGGIGKTALAQLIYNDEEVKQHFTSRIWVYVSDIFDESKLAKTIIAELEGLDKVTTLQMESVPLNALLERICKSIEGKKYLLVLDDVWTENDEDFGGLNVTFKRGAAGSRILVTTRNDAVSRVMRSSHTFHLETLSQGLCWSILKKIALRERDQKTCEDLTPIGLRIAEKCKGLPLVAKTLGGYLQFKTTRKEWENVLNSELWRMDVVHKDVFVPLLLSYYDLPSPVKQCFKYCASLIKDDHAYFTCQLITEWKTQGYLGFNDGDDSLWELKGFEYLKCLGDRSFLQIEDSHHFFGQYAECRMHDLVHEFALFLSRGEFLEEVVSESDKSMKMNSERTCRYLVARIERILCFPESISDVEKLRSLHIVAYDYSKGGVINGGGLCNLLNKARRLRALTILCPASTIPEEIGNLLHLRCLYLPNNLHLKRLPDEMGNLVNLMVLDTKACSNLTCYPKGVSRLTRLTQLVGLIVRVDRNDPEEFSIGDLANLKQLAVLSMKMVGNTINVEESKKVKLQNLQEVKILVNEAIMEDEDTILESLNMSSVPRCCFDTDFQMIGQFNTRRNEYQYCGF</sequence>
<keyword evidence="1" id="KW-0677">Repeat</keyword>
<dbReference type="InterPro" id="IPR041118">
    <property type="entry name" value="Rx_N"/>
</dbReference>
<dbReference type="SUPFAM" id="SSF52058">
    <property type="entry name" value="L domain-like"/>
    <property type="match status" value="1"/>
</dbReference>
<organism evidence="10 11">
    <name type="scientific">Rubroshorea leprosula</name>
    <dbReference type="NCBI Taxonomy" id="152421"/>
    <lineage>
        <taxon>Eukaryota</taxon>
        <taxon>Viridiplantae</taxon>
        <taxon>Streptophyta</taxon>
        <taxon>Embryophyta</taxon>
        <taxon>Tracheophyta</taxon>
        <taxon>Spermatophyta</taxon>
        <taxon>Magnoliopsida</taxon>
        <taxon>eudicotyledons</taxon>
        <taxon>Gunneridae</taxon>
        <taxon>Pentapetalae</taxon>
        <taxon>rosids</taxon>
        <taxon>malvids</taxon>
        <taxon>Malvales</taxon>
        <taxon>Dipterocarpaceae</taxon>
        <taxon>Rubroshorea</taxon>
    </lineage>
</organism>
<dbReference type="Proteomes" id="UP001054252">
    <property type="component" value="Unassembled WGS sequence"/>
</dbReference>
<dbReference type="FunFam" id="3.40.50.300:FF:001091">
    <property type="entry name" value="Probable disease resistance protein At1g61300"/>
    <property type="match status" value="1"/>
</dbReference>
<dbReference type="SUPFAM" id="SSF52540">
    <property type="entry name" value="P-loop containing nucleoside triphosphate hydrolases"/>
    <property type="match status" value="1"/>
</dbReference>
<gene>
    <name evidence="10" type="ORF">SLEP1_g45364</name>
</gene>
<dbReference type="InterPro" id="IPR036388">
    <property type="entry name" value="WH-like_DNA-bd_sf"/>
</dbReference>
<reference evidence="10 11" key="1">
    <citation type="journal article" date="2021" name="Commun. Biol.">
        <title>The genome of Shorea leprosula (Dipterocarpaceae) highlights the ecological relevance of drought in aseasonal tropical rainforests.</title>
        <authorList>
            <person name="Ng K.K.S."/>
            <person name="Kobayashi M.J."/>
            <person name="Fawcett J.A."/>
            <person name="Hatakeyama M."/>
            <person name="Paape T."/>
            <person name="Ng C.H."/>
            <person name="Ang C.C."/>
            <person name="Tnah L.H."/>
            <person name="Lee C.T."/>
            <person name="Nishiyama T."/>
            <person name="Sese J."/>
            <person name="O'Brien M.J."/>
            <person name="Copetti D."/>
            <person name="Mohd Noor M.I."/>
            <person name="Ong R.C."/>
            <person name="Putra M."/>
            <person name="Sireger I.Z."/>
            <person name="Indrioko S."/>
            <person name="Kosugi Y."/>
            <person name="Izuno A."/>
            <person name="Isagi Y."/>
            <person name="Lee S.L."/>
            <person name="Shimizu K.K."/>
        </authorList>
    </citation>
    <scope>NUCLEOTIDE SEQUENCE [LARGE SCALE GENOMIC DNA]</scope>
    <source>
        <strain evidence="10">214</strain>
    </source>
</reference>
<feature type="domain" description="Disease resistance N-terminal" evidence="7">
    <location>
        <begin position="6"/>
        <end position="90"/>
    </location>
</feature>
<evidence type="ECO:0000259" key="8">
    <source>
        <dbReference type="Pfam" id="PF23559"/>
    </source>
</evidence>
<evidence type="ECO:0000313" key="11">
    <source>
        <dbReference type="Proteomes" id="UP001054252"/>
    </source>
</evidence>
<dbReference type="InterPro" id="IPR027417">
    <property type="entry name" value="P-loop_NTPase"/>
</dbReference>
<dbReference type="Gene3D" id="3.80.10.10">
    <property type="entry name" value="Ribonuclease Inhibitor"/>
    <property type="match status" value="1"/>
</dbReference>
<evidence type="ECO:0000313" key="10">
    <source>
        <dbReference type="EMBL" id="GKV37324.1"/>
    </source>
</evidence>
<dbReference type="InterPro" id="IPR032675">
    <property type="entry name" value="LRR_dom_sf"/>
</dbReference>
<feature type="domain" description="Disease resistance R13L4/SHOC-2-like LRR" evidence="9">
    <location>
        <begin position="585"/>
        <end position="732"/>
    </location>
</feature>
<keyword evidence="11" id="KW-1185">Reference proteome</keyword>
<dbReference type="InterPro" id="IPR002182">
    <property type="entry name" value="NB-ARC"/>
</dbReference>
<dbReference type="PRINTS" id="PR00364">
    <property type="entry name" value="DISEASERSIST"/>
</dbReference>
<comment type="caution">
    <text evidence="10">The sequence shown here is derived from an EMBL/GenBank/DDBJ whole genome shotgun (WGS) entry which is preliminary data.</text>
</comment>
<dbReference type="PANTHER" id="PTHR36766:SF45">
    <property type="entry name" value="NB-ARC DOMAIN-CONTAINING PROTEIN"/>
    <property type="match status" value="1"/>
</dbReference>
<dbReference type="AlphaFoldDB" id="A0AAV5LIX5"/>
<dbReference type="Pfam" id="PF23598">
    <property type="entry name" value="LRR_14"/>
    <property type="match status" value="1"/>
</dbReference>
<accession>A0AAV5LIX5</accession>
<evidence type="ECO:0000256" key="1">
    <source>
        <dbReference type="ARBA" id="ARBA00022737"/>
    </source>
</evidence>
<dbReference type="Pfam" id="PF23559">
    <property type="entry name" value="WHD_DRP"/>
    <property type="match status" value="1"/>
</dbReference>
<dbReference type="GO" id="GO:0043531">
    <property type="term" value="F:ADP binding"/>
    <property type="evidence" value="ECO:0007669"/>
    <property type="project" value="InterPro"/>
</dbReference>
<feature type="domain" description="NB-ARC" evidence="6">
    <location>
        <begin position="176"/>
        <end position="353"/>
    </location>
</feature>
<dbReference type="GO" id="GO:0006952">
    <property type="term" value="P:defense response"/>
    <property type="evidence" value="ECO:0007669"/>
    <property type="project" value="UniProtKB-KW"/>
</dbReference>
<evidence type="ECO:0000259" key="7">
    <source>
        <dbReference type="Pfam" id="PF18052"/>
    </source>
</evidence>
<name>A0AAV5LIX5_9ROSI</name>